<evidence type="ECO:0000313" key="2">
    <source>
        <dbReference type="Proteomes" id="UP000813463"/>
    </source>
</evidence>
<protein>
    <submittedName>
        <fullName evidence="3">Uncharacterized protein</fullName>
    </submittedName>
</protein>
<feature type="transmembrane region" description="Helical" evidence="1">
    <location>
        <begin position="21"/>
        <end position="40"/>
    </location>
</feature>
<sequence length="131" mass="15083">MLKRRVFVVLEYWIILQVRRLCFLHVIVVVVVAAQPAYLIERNKILKLNNPKSLILFSSLAVTLSKSHSLSSQSPFLHDLWSFDLISLELKALCFVPSSTRGELKQMQYSKLVEELEDECESELTEVTCLD</sequence>
<dbReference type="Proteomes" id="UP000813463">
    <property type="component" value="Chromosome 2"/>
</dbReference>
<reference evidence="3" key="2">
    <citation type="submission" date="2025-08" db="UniProtKB">
        <authorList>
            <consortium name="RefSeq"/>
        </authorList>
    </citation>
    <scope>IDENTIFICATION</scope>
    <source>
        <tissue evidence="3">Leaf</tissue>
    </source>
</reference>
<keyword evidence="1" id="KW-0812">Transmembrane</keyword>
<gene>
    <name evidence="3" type="primary">LOC130467677</name>
</gene>
<keyword evidence="2" id="KW-1185">Reference proteome</keyword>
<evidence type="ECO:0000313" key="3">
    <source>
        <dbReference type="RefSeq" id="XP_056692241.1"/>
    </source>
</evidence>
<proteinExistence type="predicted"/>
<organism evidence="2 3">
    <name type="scientific">Spinacia oleracea</name>
    <name type="common">Spinach</name>
    <dbReference type="NCBI Taxonomy" id="3562"/>
    <lineage>
        <taxon>Eukaryota</taxon>
        <taxon>Viridiplantae</taxon>
        <taxon>Streptophyta</taxon>
        <taxon>Embryophyta</taxon>
        <taxon>Tracheophyta</taxon>
        <taxon>Spermatophyta</taxon>
        <taxon>Magnoliopsida</taxon>
        <taxon>eudicotyledons</taxon>
        <taxon>Gunneridae</taxon>
        <taxon>Pentapetalae</taxon>
        <taxon>Caryophyllales</taxon>
        <taxon>Chenopodiaceae</taxon>
        <taxon>Chenopodioideae</taxon>
        <taxon>Anserineae</taxon>
        <taxon>Spinacia</taxon>
    </lineage>
</organism>
<dbReference type="RefSeq" id="XP_056692241.1">
    <property type="nucleotide sequence ID" value="XM_056836263.1"/>
</dbReference>
<name>A0ABM3R9D9_SPIOL</name>
<dbReference type="GeneID" id="130467677"/>
<keyword evidence="1" id="KW-0472">Membrane</keyword>
<reference evidence="2" key="1">
    <citation type="journal article" date="2021" name="Nat. Commun.">
        <title>Genomic analyses provide insights into spinach domestication and the genetic basis of agronomic traits.</title>
        <authorList>
            <person name="Cai X."/>
            <person name="Sun X."/>
            <person name="Xu C."/>
            <person name="Sun H."/>
            <person name="Wang X."/>
            <person name="Ge C."/>
            <person name="Zhang Z."/>
            <person name="Wang Q."/>
            <person name="Fei Z."/>
            <person name="Jiao C."/>
            <person name="Wang Q."/>
        </authorList>
    </citation>
    <scope>NUCLEOTIDE SEQUENCE [LARGE SCALE GENOMIC DNA]</scope>
    <source>
        <strain evidence="2">cv. Varoflay</strain>
    </source>
</reference>
<keyword evidence="1" id="KW-1133">Transmembrane helix</keyword>
<evidence type="ECO:0000256" key="1">
    <source>
        <dbReference type="SAM" id="Phobius"/>
    </source>
</evidence>
<accession>A0ABM3R9D9</accession>